<proteinExistence type="predicted"/>
<accession>A0ABP4XQI3</accession>
<sequence length="184" mass="19261">MLDPSLLPLADDRVVLRRLTDADAPAFAAGSADAAVREYAHLPEPEYTAESVRAMIAAVTDPMLDRGELAVLSLARRDSNAFAGSLVLFDVLNDRAEVGFWLHPDARGAGRAVAALALAARFAAGSGLTCLTARTALDNSASQRTLEAGGFARIGDSEGTTPSGQRMVSLHYELSLDSPAKPAP</sequence>
<dbReference type="PANTHER" id="PTHR43441:SF6">
    <property type="entry name" value="N-ACETYLTRANSFERASE DOMAIN-CONTAINING PROTEIN"/>
    <property type="match status" value="1"/>
</dbReference>
<dbReference type="InterPro" id="IPR016181">
    <property type="entry name" value="Acyl_CoA_acyltransferase"/>
</dbReference>
<keyword evidence="3" id="KW-1185">Reference proteome</keyword>
<dbReference type="RefSeq" id="WP_344030928.1">
    <property type="nucleotide sequence ID" value="NZ_BAAAOB010000001.1"/>
</dbReference>
<dbReference type="Gene3D" id="3.40.630.30">
    <property type="match status" value="1"/>
</dbReference>
<dbReference type="Proteomes" id="UP001500851">
    <property type="component" value="Unassembled WGS sequence"/>
</dbReference>
<dbReference type="InterPro" id="IPR051908">
    <property type="entry name" value="Ribosomal_N-acetyltransferase"/>
</dbReference>
<evidence type="ECO:0000313" key="3">
    <source>
        <dbReference type="Proteomes" id="UP001500851"/>
    </source>
</evidence>
<dbReference type="EMBL" id="BAAAOB010000001">
    <property type="protein sequence ID" value="GAA1786325.1"/>
    <property type="molecule type" value="Genomic_DNA"/>
</dbReference>
<protein>
    <submittedName>
        <fullName evidence="2">GNAT family N-acetyltransferase</fullName>
    </submittedName>
</protein>
<gene>
    <name evidence="2" type="ORF">GCM10009768_13990</name>
</gene>
<feature type="domain" description="N-acetyltransferase" evidence="1">
    <location>
        <begin position="14"/>
        <end position="177"/>
    </location>
</feature>
<comment type="caution">
    <text evidence="2">The sequence shown here is derived from an EMBL/GenBank/DDBJ whole genome shotgun (WGS) entry which is preliminary data.</text>
</comment>
<evidence type="ECO:0000313" key="2">
    <source>
        <dbReference type="EMBL" id="GAA1786325.1"/>
    </source>
</evidence>
<dbReference type="Pfam" id="PF13302">
    <property type="entry name" value="Acetyltransf_3"/>
    <property type="match status" value="1"/>
</dbReference>
<evidence type="ECO:0000259" key="1">
    <source>
        <dbReference type="PROSITE" id="PS51186"/>
    </source>
</evidence>
<reference evidence="3" key="1">
    <citation type="journal article" date="2019" name="Int. J. Syst. Evol. Microbiol.">
        <title>The Global Catalogue of Microorganisms (GCM) 10K type strain sequencing project: providing services to taxonomists for standard genome sequencing and annotation.</title>
        <authorList>
            <consortium name="The Broad Institute Genomics Platform"/>
            <consortium name="The Broad Institute Genome Sequencing Center for Infectious Disease"/>
            <person name="Wu L."/>
            <person name="Ma J."/>
        </authorList>
    </citation>
    <scope>NUCLEOTIDE SEQUENCE [LARGE SCALE GENOMIC DNA]</scope>
    <source>
        <strain evidence="3">JCM 14736</strain>
    </source>
</reference>
<dbReference type="SUPFAM" id="SSF55729">
    <property type="entry name" value="Acyl-CoA N-acyltransferases (Nat)"/>
    <property type="match status" value="1"/>
</dbReference>
<dbReference type="PROSITE" id="PS51186">
    <property type="entry name" value="GNAT"/>
    <property type="match status" value="1"/>
</dbReference>
<dbReference type="PANTHER" id="PTHR43441">
    <property type="entry name" value="RIBOSOMAL-PROTEIN-SERINE ACETYLTRANSFERASE"/>
    <property type="match status" value="1"/>
</dbReference>
<dbReference type="InterPro" id="IPR000182">
    <property type="entry name" value="GNAT_dom"/>
</dbReference>
<name>A0ABP4XQI3_9MICO</name>
<organism evidence="2 3">
    <name type="scientific">Leucobacter iarius</name>
    <dbReference type="NCBI Taxonomy" id="333963"/>
    <lineage>
        <taxon>Bacteria</taxon>
        <taxon>Bacillati</taxon>
        <taxon>Actinomycetota</taxon>
        <taxon>Actinomycetes</taxon>
        <taxon>Micrococcales</taxon>
        <taxon>Microbacteriaceae</taxon>
        <taxon>Leucobacter</taxon>
    </lineage>
</organism>